<proteinExistence type="predicted"/>
<organism evidence="1">
    <name type="scientific">uncultured bacterium</name>
    <name type="common">gcode 4</name>
    <dbReference type="NCBI Taxonomy" id="1234023"/>
    <lineage>
        <taxon>Bacteria</taxon>
        <taxon>environmental samples</taxon>
    </lineage>
</organism>
<reference evidence="1" key="1">
    <citation type="journal article" date="2012" name="Science">
        <title>Fermentation, hydrogen, and sulfur metabolism in multiple uncultivated bacterial phyla.</title>
        <authorList>
            <person name="Wrighton K.C."/>
            <person name="Thomas B.C."/>
            <person name="Sharon I."/>
            <person name="Miller C.S."/>
            <person name="Castelle C.J."/>
            <person name="VerBerkmoes N.C."/>
            <person name="Wilkins M.J."/>
            <person name="Hettich R.L."/>
            <person name="Lipton M.S."/>
            <person name="Williams K.H."/>
            <person name="Long P.E."/>
            <person name="Banfield J.F."/>
        </authorList>
    </citation>
    <scope>NUCLEOTIDE SEQUENCE [LARGE SCALE GENOMIC DNA]</scope>
</reference>
<gene>
    <name evidence="1" type="ORF">ACD_78C00383G0002</name>
</gene>
<dbReference type="AlphaFoldDB" id="K1YAS5"/>
<evidence type="ECO:0000313" key="1">
    <source>
        <dbReference type="EMBL" id="EKD29498.1"/>
    </source>
</evidence>
<comment type="caution">
    <text evidence="1">The sequence shown here is derived from an EMBL/GenBank/DDBJ whole genome shotgun (WGS) entry which is preliminary data.</text>
</comment>
<dbReference type="EMBL" id="AMFJ01034383">
    <property type="protein sequence ID" value="EKD29498.1"/>
    <property type="molecule type" value="Genomic_DNA"/>
</dbReference>
<protein>
    <submittedName>
        <fullName evidence="1">Uncharacterized protein</fullName>
    </submittedName>
</protein>
<accession>K1YAS5</accession>
<name>K1YAS5_9BACT</name>
<sequence>MNIQKKIHLKNNEHDREVVERLVDENISGKLDKYLKKFEGDDTEVCFDLSIELAKVGGCSSCNSGLFKGKLNVKLDGDVLHFEREDFKKLDDLVNHLFDHLKETLAD</sequence>